<dbReference type="NCBIfam" id="TIGR02532">
    <property type="entry name" value="IV_pilin_GFxxxE"/>
    <property type="match status" value="1"/>
</dbReference>
<dbReference type="GO" id="GO:0009986">
    <property type="term" value="C:cell surface"/>
    <property type="evidence" value="ECO:0007669"/>
    <property type="project" value="UniProtKB-SubCell"/>
</dbReference>
<protein>
    <recommendedName>
        <fullName evidence="5">Prepilin-type N-terminal cleavage/methylation domain-containing protein</fullName>
    </recommendedName>
</protein>
<keyword evidence="2" id="KW-0178">Competence</keyword>
<reference evidence="4" key="1">
    <citation type="submission" date="2019-11" db="EMBL/GenBank/DDBJ databases">
        <authorList>
            <person name="Feng L."/>
        </authorList>
    </citation>
    <scope>NUCLEOTIDE SEQUENCE</scope>
    <source>
        <strain evidence="4">SsimulansLFYP27</strain>
    </source>
</reference>
<evidence type="ECO:0000256" key="2">
    <source>
        <dbReference type="ARBA" id="ARBA00023287"/>
    </source>
</evidence>
<sequence length="164" mass="19418">MKRLKNLFVLKAMKLIVTTVLKLNQKRIKGFTFIEMIFALCIFSITMSLIPPLFKSVKTLNKHMDDASLIHYEFFAQDISREIKHIPIDKINVSNRRITLQEDSKQTAYIFSNRKIYKNINSRGNITLIQDISDFKVTKIDDKYLKVEMTLIENEEKYYKVLYL</sequence>
<dbReference type="AlphaFoldDB" id="A0A6N3F1E9"/>
<dbReference type="NCBIfam" id="NF041002">
    <property type="entry name" value="pilin_ComGF"/>
    <property type="match status" value="1"/>
</dbReference>
<dbReference type="Pfam" id="PF07963">
    <property type="entry name" value="N_methyl"/>
    <property type="match status" value="1"/>
</dbReference>
<dbReference type="EMBL" id="CACRUO010000059">
    <property type="protein sequence ID" value="VYU45850.1"/>
    <property type="molecule type" value="Genomic_DNA"/>
</dbReference>
<dbReference type="Pfam" id="PF15980">
    <property type="entry name" value="ComGF"/>
    <property type="match status" value="1"/>
</dbReference>
<evidence type="ECO:0000256" key="1">
    <source>
        <dbReference type="ARBA" id="ARBA00004241"/>
    </source>
</evidence>
<dbReference type="GO" id="GO:0030420">
    <property type="term" value="P:establishment of competence for transformation"/>
    <property type="evidence" value="ECO:0007669"/>
    <property type="project" value="UniProtKB-KW"/>
</dbReference>
<organism evidence="4">
    <name type="scientific">Staphylococcus simulans</name>
    <dbReference type="NCBI Taxonomy" id="1286"/>
    <lineage>
        <taxon>Bacteria</taxon>
        <taxon>Bacillati</taxon>
        <taxon>Bacillota</taxon>
        <taxon>Bacilli</taxon>
        <taxon>Bacillales</taxon>
        <taxon>Staphylococcaceae</taxon>
        <taxon>Staphylococcus</taxon>
    </lineage>
</organism>
<keyword evidence="3" id="KW-0472">Membrane</keyword>
<evidence type="ECO:0008006" key="5">
    <source>
        <dbReference type="Google" id="ProtNLM"/>
    </source>
</evidence>
<feature type="transmembrane region" description="Helical" evidence="3">
    <location>
        <begin position="31"/>
        <end position="54"/>
    </location>
</feature>
<keyword evidence="3" id="KW-0812">Transmembrane</keyword>
<accession>A0A6N3F1E9</accession>
<dbReference type="InterPro" id="IPR016977">
    <property type="entry name" value="ComGF"/>
</dbReference>
<keyword evidence="3" id="KW-1133">Transmembrane helix</keyword>
<dbReference type="InterPro" id="IPR012902">
    <property type="entry name" value="N_methyl_site"/>
</dbReference>
<evidence type="ECO:0000256" key="3">
    <source>
        <dbReference type="SAM" id="Phobius"/>
    </source>
</evidence>
<dbReference type="RefSeq" id="WP_216733582.1">
    <property type="nucleotide sequence ID" value="NZ_CACRUO010000059.1"/>
</dbReference>
<proteinExistence type="predicted"/>
<name>A0A6N3F1E9_STASI</name>
<evidence type="ECO:0000313" key="4">
    <source>
        <dbReference type="EMBL" id="VYU45850.1"/>
    </source>
</evidence>
<comment type="subcellular location">
    <subcellularLocation>
        <location evidence="1">Cell surface</location>
    </subcellularLocation>
</comment>
<gene>
    <name evidence="4" type="ORF">SSLFYP27_02271</name>
</gene>